<dbReference type="InterPro" id="IPR036278">
    <property type="entry name" value="Sialidase_sf"/>
</dbReference>
<feature type="domain" description="Sialidase" evidence="4">
    <location>
        <begin position="64"/>
        <end position="359"/>
    </location>
</feature>
<dbReference type="InterPro" id="IPR011040">
    <property type="entry name" value="Sialidase"/>
</dbReference>
<comment type="caution">
    <text evidence="5">The sequence shown here is derived from an EMBL/GenBank/DDBJ whole genome shotgun (WGS) entry which is preliminary data.</text>
</comment>
<evidence type="ECO:0000313" key="6">
    <source>
        <dbReference type="Proteomes" id="UP001500954"/>
    </source>
</evidence>
<dbReference type="Pfam" id="PF13088">
    <property type="entry name" value="BNR_2"/>
    <property type="match status" value="1"/>
</dbReference>
<evidence type="ECO:0000256" key="2">
    <source>
        <dbReference type="ARBA" id="ARBA00009348"/>
    </source>
</evidence>
<dbReference type="SUPFAM" id="SSF50939">
    <property type="entry name" value="Sialidases"/>
    <property type="match status" value="1"/>
</dbReference>
<dbReference type="PANTHER" id="PTHR10628:SF30">
    <property type="entry name" value="EXO-ALPHA-SIALIDASE"/>
    <property type="match status" value="1"/>
</dbReference>
<comment type="similarity">
    <text evidence="2">Belongs to the glycosyl hydrolase 33 family.</text>
</comment>
<dbReference type="EC" id="3.2.1.18" evidence="3"/>
<dbReference type="EMBL" id="BAABCY010000033">
    <property type="protein sequence ID" value="GAA3562661.1"/>
    <property type="molecule type" value="Genomic_DNA"/>
</dbReference>
<reference evidence="6" key="1">
    <citation type="journal article" date="2019" name="Int. J. Syst. Evol. Microbiol.">
        <title>The Global Catalogue of Microorganisms (GCM) 10K type strain sequencing project: providing services to taxonomists for standard genome sequencing and annotation.</title>
        <authorList>
            <consortium name="The Broad Institute Genomics Platform"/>
            <consortium name="The Broad Institute Genome Sequencing Center for Infectious Disease"/>
            <person name="Wu L."/>
            <person name="Ma J."/>
        </authorList>
    </citation>
    <scope>NUCLEOTIDE SEQUENCE [LARGE SCALE GENOMIC DNA]</scope>
    <source>
        <strain evidence="6">JCM 17111</strain>
    </source>
</reference>
<sequence>MKDSLLVVSIFLLGVMSLKQQYLGLDNRSENKPNEVSESNILFKQGEEGYACFRIPALVTTNSGTILAFCEARKSGCSDTGDIDLVMKQSVDNGVTWSDLKVVWDNGDNVCGNPAPVVDVETGQIHLLATWNNGKDHESEIINGTSIDSRLVFQLTSTDEGKTWSHPKDITAYVKQDDWTWYATGPVHGIQLRNGPHKGRLVIPCDHIEKESKRYYSHVIYSDDHGVTWKLGGKTPRDQVNECTVAELSNGDLMLNMRNYKRDTIKARQVAYSKDGGNTWTDQVFDEKLPEPRCQGALLSVKKDNKNILLFTNPADPDTRTNMVLSVSYDEGLNWSRKIVIYESHAAYSDLTATQNGNILVLYEAGNKNPYEGIRYKIIPKSEL</sequence>
<protein>
    <recommendedName>
        <fullName evidence="3">exo-alpha-sialidase</fullName>
        <ecNumber evidence="3">3.2.1.18</ecNumber>
    </recommendedName>
</protein>
<organism evidence="5 6">
    <name type="scientific">Snuella lapsa</name>
    <dbReference type="NCBI Taxonomy" id="870481"/>
    <lineage>
        <taxon>Bacteria</taxon>
        <taxon>Pseudomonadati</taxon>
        <taxon>Bacteroidota</taxon>
        <taxon>Flavobacteriia</taxon>
        <taxon>Flavobacteriales</taxon>
        <taxon>Flavobacteriaceae</taxon>
        <taxon>Snuella</taxon>
    </lineage>
</organism>
<evidence type="ECO:0000256" key="3">
    <source>
        <dbReference type="ARBA" id="ARBA00012733"/>
    </source>
</evidence>
<proteinExistence type="inferred from homology"/>
<dbReference type="Gene3D" id="2.120.10.10">
    <property type="match status" value="1"/>
</dbReference>
<evidence type="ECO:0000259" key="4">
    <source>
        <dbReference type="Pfam" id="PF13088"/>
    </source>
</evidence>
<evidence type="ECO:0000256" key="1">
    <source>
        <dbReference type="ARBA" id="ARBA00000427"/>
    </source>
</evidence>
<dbReference type="RefSeq" id="WP_345004926.1">
    <property type="nucleotide sequence ID" value="NZ_BAABCY010000033.1"/>
</dbReference>
<evidence type="ECO:0000313" key="5">
    <source>
        <dbReference type="EMBL" id="GAA3562661.1"/>
    </source>
</evidence>
<accession>A0ABP6X859</accession>
<dbReference type="InterPro" id="IPR026856">
    <property type="entry name" value="Sialidase_fam"/>
</dbReference>
<gene>
    <name evidence="5" type="ORF">GCM10022395_11590</name>
</gene>
<dbReference type="CDD" id="cd15482">
    <property type="entry name" value="Sialidase_non-viral"/>
    <property type="match status" value="1"/>
</dbReference>
<dbReference type="Proteomes" id="UP001500954">
    <property type="component" value="Unassembled WGS sequence"/>
</dbReference>
<name>A0ABP6X859_9FLAO</name>
<keyword evidence="6" id="KW-1185">Reference proteome</keyword>
<dbReference type="PANTHER" id="PTHR10628">
    <property type="entry name" value="SIALIDASE"/>
    <property type="match status" value="1"/>
</dbReference>
<comment type="catalytic activity">
    <reaction evidence="1">
        <text>Hydrolysis of alpha-(2-&gt;3)-, alpha-(2-&gt;6)-, alpha-(2-&gt;8)- glycosidic linkages of terminal sialic acid residues in oligosaccharides, glycoproteins, glycolipids, colominic acid and synthetic substrates.</text>
        <dbReference type="EC" id="3.2.1.18"/>
    </reaction>
</comment>